<evidence type="ECO:0000256" key="12">
    <source>
        <dbReference type="SAM" id="SignalP"/>
    </source>
</evidence>
<organism evidence="13 14">
    <name type="scientific">Shewanella hanedai</name>
    <name type="common">Alteromonas hanedai</name>
    <dbReference type="NCBI Taxonomy" id="25"/>
    <lineage>
        <taxon>Bacteria</taxon>
        <taxon>Pseudomonadati</taxon>
        <taxon>Pseudomonadota</taxon>
        <taxon>Gammaproteobacteria</taxon>
        <taxon>Alteromonadales</taxon>
        <taxon>Shewanellaceae</taxon>
        <taxon>Shewanella</taxon>
    </lineage>
</organism>
<keyword evidence="4" id="KW-0285">Flavoprotein</keyword>
<evidence type="ECO:0000256" key="1">
    <source>
        <dbReference type="ARBA" id="ARBA00008282"/>
    </source>
</evidence>
<name>A0A553JRJ7_SHEHA</name>
<evidence type="ECO:0000313" key="14">
    <source>
        <dbReference type="Proteomes" id="UP000318126"/>
    </source>
</evidence>
<gene>
    <name evidence="13" type="ORF">FN961_07210</name>
</gene>
<evidence type="ECO:0000256" key="6">
    <source>
        <dbReference type="ARBA" id="ARBA00022723"/>
    </source>
</evidence>
<comment type="similarity">
    <text evidence="1">Belongs to the ApbE family.</text>
</comment>
<evidence type="ECO:0000256" key="3">
    <source>
        <dbReference type="ARBA" id="ARBA00016337"/>
    </source>
</evidence>
<keyword evidence="12" id="KW-0732">Signal</keyword>
<evidence type="ECO:0000256" key="10">
    <source>
        <dbReference type="ARBA" id="ARBA00048540"/>
    </source>
</evidence>
<dbReference type="EMBL" id="VKGK01000006">
    <property type="protein sequence ID" value="TRY15088.1"/>
    <property type="molecule type" value="Genomic_DNA"/>
</dbReference>
<evidence type="ECO:0000256" key="11">
    <source>
        <dbReference type="PIRSR" id="PIRSR006268-2"/>
    </source>
</evidence>
<feature type="binding site" evidence="11">
    <location>
        <position position="343"/>
    </location>
    <ligand>
        <name>Mg(2+)</name>
        <dbReference type="ChEBI" id="CHEBI:18420"/>
    </ligand>
</feature>
<dbReference type="EC" id="2.7.1.180" evidence="2"/>
<comment type="cofactor">
    <cofactor evidence="11">
        <name>Mg(2+)</name>
        <dbReference type="ChEBI" id="CHEBI:18420"/>
    </cofactor>
    <cofactor evidence="11">
        <name>Mn(2+)</name>
        <dbReference type="ChEBI" id="CHEBI:29035"/>
    </cofactor>
    <text evidence="11">Magnesium. Can also use manganese.</text>
</comment>
<evidence type="ECO:0000256" key="8">
    <source>
        <dbReference type="ARBA" id="ARBA00022842"/>
    </source>
</evidence>
<evidence type="ECO:0000256" key="9">
    <source>
        <dbReference type="ARBA" id="ARBA00031306"/>
    </source>
</evidence>
<feature type="binding site" evidence="11">
    <location>
        <position position="217"/>
    </location>
    <ligand>
        <name>Mg(2+)</name>
        <dbReference type="ChEBI" id="CHEBI:18420"/>
    </ligand>
</feature>
<evidence type="ECO:0000256" key="5">
    <source>
        <dbReference type="ARBA" id="ARBA00022679"/>
    </source>
</evidence>
<feature type="binding site" evidence="11">
    <location>
        <position position="347"/>
    </location>
    <ligand>
        <name>Mg(2+)</name>
        <dbReference type="ChEBI" id="CHEBI:18420"/>
    </ligand>
</feature>
<dbReference type="Gene3D" id="3.10.520.10">
    <property type="entry name" value="ApbE-like domains"/>
    <property type="match status" value="1"/>
</dbReference>
<feature type="chain" id="PRO_5039940486" description="FAD:protein FMN transferase" evidence="12">
    <location>
        <begin position="37"/>
        <end position="398"/>
    </location>
</feature>
<dbReference type="Proteomes" id="UP000318126">
    <property type="component" value="Unassembled WGS sequence"/>
</dbReference>
<evidence type="ECO:0000256" key="4">
    <source>
        <dbReference type="ARBA" id="ARBA00022630"/>
    </source>
</evidence>
<keyword evidence="7" id="KW-0274">FAD</keyword>
<accession>A0A553JRJ7</accession>
<dbReference type="InterPro" id="IPR003374">
    <property type="entry name" value="ApbE-like_sf"/>
</dbReference>
<dbReference type="PIRSF" id="PIRSF006268">
    <property type="entry name" value="ApbE"/>
    <property type="match status" value="1"/>
</dbReference>
<protein>
    <recommendedName>
        <fullName evidence="3">FAD:protein FMN transferase</fullName>
        <ecNumber evidence="2">2.7.1.180</ecNumber>
    </recommendedName>
    <alternativeName>
        <fullName evidence="9">Flavin transferase</fullName>
    </alternativeName>
</protein>
<evidence type="ECO:0000256" key="2">
    <source>
        <dbReference type="ARBA" id="ARBA00011955"/>
    </source>
</evidence>
<dbReference type="SUPFAM" id="SSF143631">
    <property type="entry name" value="ApbE-like"/>
    <property type="match status" value="1"/>
</dbReference>
<keyword evidence="14" id="KW-1185">Reference proteome</keyword>
<evidence type="ECO:0000313" key="13">
    <source>
        <dbReference type="EMBL" id="TRY15088.1"/>
    </source>
</evidence>
<keyword evidence="8 11" id="KW-0460">Magnesium</keyword>
<dbReference type="GO" id="GO:0046872">
    <property type="term" value="F:metal ion binding"/>
    <property type="evidence" value="ECO:0007669"/>
    <property type="project" value="UniProtKB-KW"/>
</dbReference>
<dbReference type="OrthoDB" id="9778595at2"/>
<dbReference type="AlphaFoldDB" id="A0A553JRJ7"/>
<evidence type="ECO:0000256" key="7">
    <source>
        <dbReference type="ARBA" id="ARBA00022827"/>
    </source>
</evidence>
<dbReference type="PANTHER" id="PTHR30040:SF2">
    <property type="entry name" value="FAD:PROTEIN FMN TRANSFERASE"/>
    <property type="match status" value="1"/>
</dbReference>
<dbReference type="PANTHER" id="PTHR30040">
    <property type="entry name" value="THIAMINE BIOSYNTHESIS LIPOPROTEIN APBE"/>
    <property type="match status" value="1"/>
</dbReference>
<dbReference type="Pfam" id="PF02424">
    <property type="entry name" value="ApbE"/>
    <property type="match status" value="1"/>
</dbReference>
<sequence length="398" mass="44010">MSILLNPVPSMKSFISKLSIVSVALLGLSTSFAIQAAADVVDPYQCEGNGLITHQEGVTSLHTLKYFGTSVTIDLYGVDETKANTALCRALNVIQEYHYQASNYSTYPHVTNIKTINSAPEKVHHIDEKLTEIIASSLNWHTLSNGYFNIALSPVIDLWRQHRGQCKGDTKTLGLCTIPSNAALAHAAKLTDINDIKLDRTLNTIQMKPGMSIDLGGIAKGWMAEKVYDSLKIDGINAFMINAGGNIRHYGLHPEQRTFATAIEDPLCKKSEYQLPQCQTFEGQFHEVVQGQDLTIVSSGNYLNYFIAGGVEYHHLIDPKTLHPKPTGISTTVVMNGQQIFADVISTSLFLMPIEEAMTFAEEHDELEAVWYLDEKGSKRKSSGFDKYHLTKGNISQQ</sequence>
<keyword evidence="5 13" id="KW-0808">Transferase</keyword>
<keyword evidence="6 11" id="KW-0479">Metal-binding</keyword>
<reference evidence="14" key="1">
    <citation type="submission" date="2019-07" db="EMBL/GenBank/DDBJ databases">
        <title>Shewanella sp. YLB-08 draft genomic sequence.</title>
        <authorList>
            <person name="Yu L."/>
        </authorList>
    </citation>
    <scope>NUCLEOTIDE SEQUENCE [LARGE SCALE GENOMIC DNA]</scope>
    <source>
        <strain evidence="14">JCM 20706</strain>
    </source>
</reference>
<proteinExistence type="inferred from homology"/>
<dbReference type="InterPro" id="IPR024932">
    <property type="entry name" value="ApbE"/>
</dbReference>
<comment type="caution">
    <text evidence="13">The sequence shown here is derived from an EMBL/GenBank/DDBJ whole genome shotgun (WGS) entry which is preliminary data.</text>
</comment>
<feature type="signal peptide" evidence="12">
    <location>
        <begin position="1"/>
        <end position="36"/>
    </location>
</feature>
<comment type="catalytic activity">
    <reaction evidence="10">
        <text>L-threonyl-[protein] + FAD = FMN-L-threonyl-[protein] + AMP + H(+)</text>
        <dbReference type="Rhea" id="RHEA:36847"/>
        <dbReference type="Rhea" id="RHEA-COMP:11060"/>
        <dbReference type="Rhea" id="RHEA-COMP:11061"/>
        <dbReference type="ChEBI" id="CHEBI:15378"/>
        <dbReference type="ChEBI" id="CHEBI:30013"/>
        <dbReference type="ChEBI" id="CHEBI:57692"/>
        <dbReference type="ChEBI" id="CHEBI:74257"/>
        <dbReference type="ChEBI" id="CHEBI:456215"/>
        <dbReference type="EC" id="2.7.1.180"/>
    </reaction>
</comment>
<dbReference type="GO" id="GO:0016740">
    <property type="term" value="F:transferase activity"/>
    <property type="evidence" value="ECO:0007669"/>
    <property type="project" value="UniProtKB-KW"/>
</dbReference>